<feature type="region of interest" description="Disordered" evidence="1">
    <location>
        <begin position="487"/>
        <end position="529"/>
    </location>
</feature>
<name>A0A0H2W0C5_YERPE</name>
<gene>
    <name evidence="2" type="ordered locus">YP_pMT024</name>
</gene>
<dbReference type="EnsemblBacteria" id="AAS58659">
    <property type="protein sequence ID" value="AAS58659"/>
    <property type="gene ID" value="YP_pMT024"/>
</dbReference>
<evidence type="ECO:0000256" key="1">
    <source>
        <dbReference type="SAM" id="MobiDB-lite"/>
    </source>
</evidence>
<evidence type="ECO:0008006" key="4">
    <source>
        <dbReference type="Google" id="ProtNLM"/>
    </source>
</evidence>
<dbReference type="KEGG" id="ypm:YP_pMT024"/>
<feature type="compositionally biased region" description="Polar residues" evidence="1">
    <location>
        <begin position="510"/>
        <end position="529"/>
    </location>
</feature>
<feature type="compositionally biased region" description="Polar residues" evidence="1">
    <location>
        <begin position="492"/>
        <end position="501"/>
    </location>
</feature>
<organism evidence="2 3">
    <name type="scientific">Yersinia pestis</name>
    <dbReference type="NCBI Taxonomy" id="632"/>
    <lineage>
        <taxon>Bacteria</taxon>
        <taxon>Pseudomonadati</taxon>
        <taxon>Pseudomonadota</taxon>
        <taxon>Gammaproteobacteria</taxon>
        <taxon>Enterobacterales</taxon>
        <taxon>Yersiniaceae</taxon>
        <taxon>Yersinia</taxon>
    </lineage>
</organism>
<dbReference type="EMBL" id="AE017045">
    <property type="protein sequence ID" value="AAS58659.1"/>
    <property type="molecule type" value="Genomic_DNA"/>
</dbReference>
<dbReference type="HOGENOM" id="CLU_489702_0_0_6"/>
<accession>A0A0H2W0C5</accession>
<evidence type="ECO:0000313" key="3">
    <source>
        <dbReference type="Proteomes" id="UP000001019"/>
    </source>
</evidence>
<dbReference type="AlphaFoldDB" id="A0A0H2W0C5"/>
<keyword evidence="2" id="KW-0614">Plasmid</keyword>
<reference evidence="2 3" key="1">
    <citation type="journal article" date="2004" name="DNA Res.">
        <title>Complete genome sequence of Yersinia pestis strain 91001, an isolate avirulent to humans.</title>
        <authorList>
            <person name="Song Y."/>
            <person name="Tong Z."/>
            <person name="Wang J."/>
            <person name="Wang L."/>
            <person name="Guo Z."/>
            <person name="Han Y."/>
            <person name="Zhang J."/>
            <person name="Pei D."/>
            <person name="Zhou D."/>
            <person name="Qin H."/>
            <person name="Pang X."/>
            <person name="Han Y."/>
            <person name="Zhai J."/>
            <person name="Li M."/>
            <person name="Cui B."/>
            <person name="Qi Z."/>
            <person name="Jin L."/>
            <person name="Dai R."/>
            <person name="Chen F."/>
            <person name="Li S."/>
            <person name="Ye C."/>
            <person name="Du Z."/>
            <person name="Lin W."/>
            <person name="Wang J."/>
            <person name="Yu J."/>
            <person name="Yang H."/>
            <person name="Wang J."/>
            <person name="Huang P."/>
            <person name="Yang R."/>
        </authorList>
    </citation>
    <scope>NUCLEOTIDE SEQUENCE [LARGE SCALE GENOMIC DNA]</scope>
    <source>
        <strain evidence="3">91001 / Biovar Mediaevalis</strain>
        <plasmid evidence="3">Plasmid pMT1</plasmid>
    </source>
</reference>
<proteinExistence type="predicted"/>
<protein>
    <recommendedName>
        <fullName evidence="4">Phage portal protein</fullName>
    </recommendedName>
</protein>
<evidence type="ECO:0000313" key="2">
    <source>
        <dbReference type="EMBL" id="AAS58659.1"/>
    </source>
</evidence>
<geneLocation type="plasmid" evidence="2 3">
    <name>pMT1</name>
</geneLocation>
<dbReference type="Proteomes" id="UP000001019">
    <property type="component" value="Plasmid pMT1"/>
</dbReference>
<sequence length="529" mass="61074">MEKKQMELTDKQIKDLVARRHPEYEKKKEHWDFLASTYAGGRAWFNDNIFRYFKEGDQEFKERLERAYRFNHTREVVNLINKYLFKEVIHRNTDEAPEQIRNFWKRATRQNASIDAFMAAIDLQSSIYGRIWVVVDSTMNVDVESVADEKKNDARAYAYWISPQQLLDVAWDEDGNMLWALIVEIARDDEDPFTSTGQEYQRYRLWTQNEWYLFREEVKKGSGNSGRRQAKVVLEDSGEHNLGVVPVFPVDCIGESESPYFSPSLIDDIAYLDRAVANYLSNLDAIIQDQTFSQLAIPVQSLLPGDENHTKVLEMGTKRVFTFDSESGNQPFYLSPDPKQAQMIITTIKTVINEIYHSVGVAGERTKQDNAQGIDNSSGAAKMYDFQRVNSLLVTKAERLERAERQMMQLAAKWMGVELDEDHSLIAYPESFDIRGLTDEFAVAEKLSLLQAPDSVRRHQMEMLIEKVFPNISEAMQKEFQKDLLKFPPKNDLNTPENKSVLTYDRDISQESGQDQPRGNGDSSTQETE</sequence>